<dbReference type="SUPFAM" id="SSF52402">
    <property type="entry name" value="Adenine nucleotide alpha hydrolases-like"/>
    <property type="match status" value="1"/>
</dbReference>
<comment type="similarity">
    <text evidence="1">Belongs to the universal stress protein A family.</text>
</comment>
<dbReference type="InterPro" id="IPR014729">
    <property type="entry name" value="Rossmann-like_a/b/a_fold"/>
</dbReference>
<dbReference type="EMBL" id="JBHSQH010000001">
    <property type="protein sequence ID" value="MFC5972461.1"/>
    <property type="molecule type" value="Genomic_DNA"/>
</dbReference>
<dbReference type="InterPro" id="IPR006016">
    <property type="entry name" value="UspA"/>
</dbReference>
<evidence type="ECO:0000313" key="4">
    <source>
        <dbReference type="Proteomes" id="UP001596099"/>
    </source>
</evidence>
<evidence type="ECO:0000313" key="3">
    <source>
        <dbReference type="EMBL" id="MFC5972461.1"/>
    </source>
</evidence>
<dbReference type="RefSeq" id="WP_247415805.1">
    <property type="nucleotide sequence ID" value="NZ_JALLGW010000001.1"/>
</dbReference>
<gene>
    <name evidence="3" type="ORF">ACFPYI_14060</name>
</gene>
<protein>
    <submittedName>
        <fullName evidence="3">Universal stress protein</fullName>
    </submittedName>
</protein>
<dbReference type="InterPro" id="IPR006015">
    <property type="entry name" value="Universal_stress_UspA"/>
</dbReference>
<proteinExistence type="inferred from homology"/>
<dbReference type="Gene3D" id="3.40.50.620">
    <property type="entry name" value="HUPs"/>
    <property type="match status" value="1"/>
</dbReference>
<dbReference type="PANTHER" id="PTHR46268:SF24">
    <property type="entry name" value="UNIVERSAL STRESS PROTEIN"/>
    <property type="match status" value="1"/>
</dbReference>
<dbReference type="Proteomes" id="UP001596099">
    <property type="component" value="Unassembled WGS sequence"/>
</dbReference>
<organism evidence="3 4">
    <name type="scientific">Halomarina salina</name>
    <dbReference type="NCBI Taxonomy" id="1872699"/>
    <lineage>
        <taxon>Archaea</taxon>
        <taxon>Methanobacteriati</taxon>
        <taxon>Methanobacteriota</taxon>
        <taxon>Stenosarchaea group</taxon>
        <taxon>Halobacteria</taxon>
        <taxon>Halobacteriales</taxon>
        <taxon>Natronomonadaceae</taxon>
        <taxon>Halomarina</taxon>
    </lineage>
</organism>
<name>A0ABD5RP87_9EURY</name>
<reference evidence="3 4" key="1">
    <citation type="journal article" date="2019" name="Int. J. Syst. Evol. Microbiol.">
        <title>The Global Catalogue of Microorganisms (GCM) 10K type strain sequencing project: providing services to taxonomists for standard genome sequencing and annotation.</title>
        <authorList>
            <consortium name="The Broad Institute Genomics Platform"/>
            <consortium name="The Broad Institute Genome Sequencing Center for Infectious Disease"/>
            <person name="Wu L."/>
            <person name="Ma J."/>
        </authorList>
    </citation>
    <scope>NUCLEOTIDE SEQUENCE [LARGE SCALE GENOMIC DNA]</scope>
    <source>
        <strain evidence="3 4">CGMCC 1.12543</strain>
    </source>
</reference>
<comment type="caution">
    <text evidence="3">The sequence shown here is derived from an EMBL/GenBank/DDBJ whole genome shotgun (WGS) entry which is preliminary data.</text>
</comment>
<keyword evidence="4" id="KW-1185">Reference proteome</keyword>
<sequence length="139" mass="14794">MTHVLVPLDGSEGAEASLAYALDLFPEGRFTLLAVIDPTSGFSGAGAPGTSEVWYRNARTEATEHLDAARETVEERGAEVSSVVETGRPARLIVEYADEHDVDHVVMGTHSREGVSRLLTGSVAEGVVRHATVPVTVVR</sequence>
<dbReference type="AlphaFoldDB" id="A0ABD5RP87"/>
<dbReference type="CDD" id="cd00293">
    <property type="entry name" value="USP-like"/>
    <property type="match status" value="1"/>
</dbReference>
<dbReference type="PRINTS" id="PR01438">
    <property type="entry name" value="UNVRSLSTRESS"/>
</dbReference>
<dbReference type="Pfam" id="PF00582">
    <property type="entry name" value="Usp"/>
    <property type="match status" value="1"/>
</dbReference>
<accession>A0ABD5RP87</accession>
<evidence type="ECO:0000259" key="2">
    <source>
        <dbReference type="Pfam" id="PF00582"/>
    </source>
</evidence>
<evidence type="ECO:0000256" key="1">
    <source>
        <dbReference type="ARBA" id="ARBA00008791"/>
    </source>
</evidence>
<dbReference type="PANTHER" id="PTHR46268">
    <property type="entry name" value="STRESS RESPONSE PROTEIN NHAX"/>
    <property type="match status" value="1"/>
</dbReference>
<feature type="domain" description="UspA" evidence="2">
    <location>
        <begin position="2"/>
        <end position="139"/>
    </location>
</feature>